<dbReference type="InterPro" id="IPR042070">
    <property type="entry name" value="PucR_C-HTH_sf"/>
</dbReference>
<dbReference type="PANTHER" id="PTHR33744">
    <property type="entry name" value="CARBOHYDRATE DIACID REGULATOR"/>
    <property type="match status" value="1"/>
</dbReference>
<feature type="domain" description="CdaR GGDEF-like" evidence="4">
    <location>
        <begin position="303"/>
        <end position="409"/>
    </location>
</feature>
<comment type="similarity">
    <text evidence="1">Belongs to the CdaR family.</text>
</comment>
<reference evidence="5 6" key="1">
    <citation type="submission" date="2020-07" db="EMBL/GenBank/DDBJ databases">
        <title>Sequencing the genomes of 1000 actinobacteria strains.</title>
        <authorList>
            <person name="Klenk H.-P."/>
        </authorList>
    </citation>
    <scope>NUCLEOTIDE SEQUENCE [LARGE SCALE GENOMIC DNA]</scope>
    <source>
        <strain evidence="5 6">DSM 103164</strain>
    </source>
</reference>
<evidence type="ECO:0000313" key="6">
    <source>
        <dbReference type="Proteomes" id="UP000527616"/>
    </source>
</evidence>
<evidence type="ECO:0000313" key="5">
    <source>
        <dbReference type="EMBL" id="NYI70944.1"/>
    </source>
</evidence>
<keyword evidence="6" id="KW-1185">Reference proteome</keyword>
<proteinExistence type="inferred from homology"/>
<dbReference type="Gene3D" id="1.10.10.2840">
    <property type="entry name" value="PucR C-terminal helix-turn-helix domain"/>
    <property type="match status" value="1"/>
</dbReference>
<feature type="domain" description="PucR C-terminal helix-turn-helix" evidence="3">
    <location>
        <begin position="465"/>
        <end position="520"/>
    </location>
</feature>
<organism evidence="5 6">
    <name type="scientific">Naumannella cuiyingiana</name>
    <dbReference type="NCBI Taxonomy" id="1347891"/>
    <lineage>
        <taxon>Bacteria</taxon>
        <taxon>Bacillati</taxon>
        <taxon>Actinomycetota</taxon>
        <taxon>Actinomycetes</taxon>
        <taxon>Propionibacteriales</taxon>
        <taxon>Propionibacteriaceae</taxon>
        <taxon>Naumannella</taxon>
    </lineage>
</organism>
<dbReference type="PANTHER" id="PTHR33744:SF17">
    <property type="entry name" value="CONSERVED PROTEIN"/>
    <property type="match status" value="1"/>
</dbReference>
<evidence type="ECO:0008006" key="7">
    <source>
        <dbReference type="Google" id="ProtNLM"/>
    </source>
</evidence>
<name>A0A7Z0D8W5_9ACTN</name>
<dbReference type="InterPro" id="IPR051448">
    <property type="entry name" value="CdaR-like_regulators"/>
</dbReference>
<dbReference type="Pfam" id="PF13556">
    <property type="entry name" value="HTH_30"/>
    <property type="match status" value="1"/>
</dbReference>
<evidence type="ECO:0000259" key="3">
    <source>
        <dbReference type="Pfam" id="PF13556"/>
    </source>
</evidence>
<dbReference type="Proteomes" id="UP000527616">
    <property type="component" value="Unassembled WGS sequence"/>
</dbReference>
<dbReference type="InterPro" id="IPR025736">
    <property type="entry name" value="PucR_C-HTH_dom"/>
</dbReference>
<sequence>MGADQAAVEPDAAAPLFSAETLAAAARALHIRTLSGVCRGCSGLHIVDRHDDTTIPPGALVLAVGVGPDSPEAAALVARSSGVIFRRSGYVEPFDAEAWVGLVPAGTDWGRLYAGLTERLWTSRAGDQRARLPEGNIGSLYALADALAGALDGAVTIVDWEGRLAAYSNHELEDLDEIRSASLRGRTSAQLPPDVAGVWPPARTIAADTFYYPAVPHRDLHARLQARIRLGDQVVGFISVIRRDNRESAADLEIAQEAARIAGILFSEASEISASASDVAALLFDGEIAPSVLDRVPASAARPLSVIAFGRPDQQDWESRADRAARLLRVHLAAKSVPSVVHSTDQVLYACLSVPAGDDKDRVLELARSTGTFLREILAADLRAGIGTPVATWAQVPRARWEAEQAMRVTPAATGDRLSLTPFATVVHEVVLNQLRDLALGRDALLAGPVRQLRAHDEENDTDYVATLRTYLDVQPMGIPTAAGQLFVHPNTVRYRLRRIQEITGLDLDDPVQRLIAHLQTYLIAGPRPAPPRPGDPADAASNARNDRPPE</sequence>
<gene>
    <name evidence="5" type="ORF">GGQ54_001504</name>
</gene>
<comment type="caution">
    <text evidence="5">The sequence shown here is derived from an EMBL/GenBank/DDBJ whole genome shotgun (WGS) entry which is preliminary data.</text>
</comment>
<evidence type="ECO:0000259" key="4">
    <source>
        <dbReference type="Pfam" id="PF17853"/>
    </source>
</evidence>
<protein>
    <recommendedName>
        <fullName evidence="7">PucR family transcriptional regulator</fullName>
    </recommendedName>
</protein>
<dbReference type="RefSeq" id="WP_179444837.1">
    <property type="nucleotide sequence ID" value="NZ_JACBZS010000001.1"/>
</dbReference>
<feature type="region of interest" description="Disordered" evidence="2">
    <location>
        <begin position="526"/>
        <end position="551"/>
    </location>
</feature>
<accession>A0A7Z0D8W5</accession>
<evidence type="ECO:0000256" key="1">
    <source>
        <dbReference type="ARBA" id="ARBA00006754"/>
    </source>
</evidence>
<dbReference type="EMBL" id="JACBZS010000001">
    <property type="protein sequence ID" value="NYI70944.1"/>
    <property type="molecule type" value="Genomic_DNA"/>
</dbReference>
<evidence type="ECO:0000256" key="2">
    <source>
        <dbReference type="SAM" id="MobiDB-lite"/>
    </source>
</evidence>
<dbReference type="Pfam" id="PF17853">
    <property type="entry name" value="GGDEF_2"/>
    <property type="match status" value="1"/>
</dbReference>
<dbReference type="AlphaFoldDB" id="A0A7Z0D8W5"/>
<dbReference type="InterPro" id="IPR041522">
    <property type="entry name" value="CdaR_GGDEF"/>
</dbReference>